<evidence type="ECO:0000313" key="10">
    <source>
        <dbReference type="Proteomes" id="UP000195412"/>
    </source>
</evidence>
<dbReference type="GO" id="GO:0042918">
    <property type="term" value="P:alkanesulfonate transmembrane transport"/>
    <property type="evidence" value="ECO:0007669"/>
    <property type="project" value="UniProtKB-ARBA"/>
</dbReference>
<dbReference type="InterPro" id="IPR035906">
    <property type="entry name" value="MetI-like_sf"/>
</dbReference>
<evidence type="ECO:0000256" key="6">
    <source>
        <dbReference type="ARBA" id="ARBA00023136"/>
    </source>
</evidence>
<evidence type="ECO:0000256" key="7">
    <source>
        <dbReference type="RuleBase" id="RU363032"/>
    </source>
</evidence>
<dbReference type="Pfam" id="PF00528">
    <property type="entry name" value="BPD_transp_1"/>
    <property type="match status" value="1"/>
</dbReference>
<feature type="transmembrane region" description="Helical" evidence="7">
    <location>
        <begin position="106"/>
        <end position="125"/>
    </location>
</feature>
<dbReference type="Gene3D" id="1.10.3720.10">
    <property type="entry name" value="MetI-like"/>
    <property type="match status" value="1"/>
</dbReference>
<sequence>METKRPTKYRRLSLGVLLLILALWFGATAAHLVSGILLPSPQRVVTTFVSLCQHGYNGVSLGTHYLVTMLRLIVAVIAAILIGVPLGLMSGYLPRVKAIVDPIIQFIRPIPPLAYYTLLILWLGIGESSKISLLFLAAIPPIYIACFDAVKKVNVEYLQSAASLGANAKQRFWHIVFPAAAPDIFTGVRSAVGVAYTTIVSAEMVASSTGIGWMIIDASHYLKSDVMFVGIIVLGVTGVALDWGIKALEHRLIKWSGRV</sequence>
<feature type="transmembrane region" description="Helical" evidence="7">
    <location>
        <begin position="228"/>
        <end position="245"/>
    </location>
</feature>
<evidence type="ECO:0000256" key="4">
    <source>
        <dbReference type="ARBA" id="ARBA00022692"/>
    </source>
</evidence>
<dbReference type="PANTHER" id="PTHR30151">
    <property type="entry name" value="ALKANE SULFONATE ABC TRANSPORTER-RELATED, MEMBRANE SUBUNIT"/>
    <property type="match status" value="1"/>
</dbReference>
<evidence type="ECO:0000256" key="1">
    <source>
        <dbReference type="ARBA" id="ARBA00004651"/>
    </source>
</evidence>
<proteinExistence type="inferred from homology"/>
<dbReference type="SUPFAM" id="SSF161098">
    <property type="entry name" value="MetI-like"/>
    <property type="match status" value="1"/>
</dbReference>
<dbReference type="InterPro" id="IPR000515">
    <property type="entry name" value="MetI-like"/>
</dbReference>
<keyword evidence="3" id="KW-1003">Cell membrane</keyword>
<feature type="transmembrane region" description="Helical" evidence="7">
    <location>
        <begin position="131"/>
        <end position="150"/>
    </location>
</feature>
<evidence type="ECO:0000313" key="9">
    <source>
        <dbReference type="EMBL" id="SMS15167.1"/>
    </source>
</evidence>
<keyword evidence="5 7" id="KW-1133">Transmembrane helix</keyword>
<gene>
    <name evidence="9" type="ORF">LZ3411_2117</name>
</gene>
<dbReference type="CDD" id="cd06261">
    <property type="entry name" value="TM_PBP2"/>
    <property type="match status" value="1"/>
</dbReference>
<organism evidence="9 10">
    <name type="scientific">Levilactobacillus zymae</name>
    <dbReference type="NCBI Taxonomy" id="267363"/>
    <lineage>
        <taxon>Bacteria</taxon>
        <taxon>Bacillati</taxon>
        <taxon>Bacillota</taxon>
        <taxon>Bacilli</taxon>
        <taxon>Lactobacillales</taxon>
        <taxon>Lactobacillaceae</taxon>
        <taxon>Levilactobacillus</taxon>
    </lineage>
</organism>
<feature type="transmembrane region" description="Helical" evidence="7">
    <location>
        <begin position="194"/>
        <end position="216"/>
    </location>
</feature>
<dbReference type="GO" id="GO:0010438">
    <property type="term" value="P:cellular response to sulfur starvation"/>
    <property type="evidence" value="ECO:0007669"/>
    <property type="project" value="TreeGrafter"/>
</dbReference>
<keyword evidence="4 7" id="KW-0812">Transmembrane</keyword>
<dbReference type="RefSeq" id="WP_087742497.1">
    <property type="nucleotide sequence ID" value="NZ_JBPWQU010000033.1"/>
</dbReference>
<dbReference type="GO" id="GO:0005886">
    <property type="term" value="C:plasma membrane"/>
    <property type="evidence" value="ECO:0007669"/>
    <property type="project" value="UniProtKB-SubCell"/>
</dbReference>
<dbReference type="EMBL" id="LT854705">
    <property type="protein sequence ID" value="SMS15167.1"/>
    <property type="molecule type" value="Genomic_DNA"/>
</dbReference>
<comment type="subcellular location">
    <subcellularLocation>
        <location evidence="1 7">Cell membrane</location>
        <topology evidence="1 7">Multi-pass membrane protein</topology>
    </subcellularLocation>
</comment>
<reference evidence="10" key="1">
    <citation type="submission" date="2017-05" db="EMBL/GenBank/DDBJ databases">
        <authorList>
            <person name="Papadimitriou K."/>
        </authorList>
    </citation>
    <scope>NUCLEOTIDE SEQUENCE [LARGE SCALE GENOMIC DNA]</scope>
    <source>
        <strain evidence="10">ACA-DC 3411</strain>
    </source>
</reference>
<name>A0A1Y6JZ12_9LACO</name>
<keyword evidence="2 7" id="KW-0813">Transport</keyword>
<keyword evidence="6 7" id="KW-0472">Membrane</keyword>
<evidence type="ECO:0000256" key="3">
    <source>
        <dbReference type="ARBA" id="ARBA00022475"/>
    </source>
</evidence>
<dbReference type="AlphaFoldDB" id="A0A1Y6JZ12"/>
<comment type="similarity">
    <text evidence="7">Belongs to the binding-protein-dependent transport system permease family.</text>
</comment>
<feature type="domain" description="ABC transmembrane type-1" evidence="8">
    <location>
        <begin position="65"/>
        <end position="245"/>
    </location>
</feature>
<feature type="transmembrane region" description="Helical" evidence="7">
    <location>
        <begin position="69"/>
        <end position="94"/>
    </location>
</feature>
<protein>
    <submittedName>
        <fullName evidence="9">Taurine transport system permease protein tauC</fullName>
    </submittedName>
</protein>
<accession>A0A1Y6JZ12</accession>
<dbReference type="PROSITE" id="PS50928">
    <property type="entry name" value="ABC_TM1"/>
    <property type="match status" value="1"/>
</dbReference>
<dbReference type="Proteomes" id="UP000195412">
    <property type="component" value="Chromosome I"/>
</dbReference>
<dbReference type="PANTHER" id="PTHR30151:SF25">
    <property type="entry name" value="TAURINE TRANSPORT SYSTEM PERMEASE PROTEIN TAUC"/>
    <property type="match status" value="1"/>
</dbReference>
<evidence type="ECO:0000256" key="5">
    <source>
        <dbReference type="ARBA" id="ARBA00022989"/>
    </source>
</evidence>
<dbReference type="KEGG" id="lzy:LZ3411_2117"/>
<evidence type="ECO:0000256" key="2">
    <source>
        <dbReference type="ARBA" id="ARBA00022448"/>
    </source>
</evidence>
<evidence type="ECO:0000259" key="8">
    <source>
        <dbReference type="PROSITE" id="PS50928"/>
    </source>
</evidence>
<dbReference type="FunFam" id="1.10.3720.10:FF:000003">
    <property type="entry name" value="Aliphatic sulfonate ABC transporter permease"/>
    <property type="match status" value="1"/>
</dbReference>